<evidence type="ECO:0000256" key="5">
    <source>
        <dbReference type="ARBA" id="ARBA00022643"/>
    </source>
</evidence>
<dbReference type="Pfam" id="PF00724">
    <property type="entry name" value="Oxidored_FMN"/>
    <property type="match status" value="1"/>
</dbReference>
<reference evidence="13" key="1">
    <citation type="journal article" date="2019" name="Int. J. Syst. Evol. Microbiol.">
        <title>The Global Catalogue of Microorganisms (GCM) 10K type strain sequencing project: providing services to taxonomists for standard genome sequencing and annotation.</title>
        <authorList>
            <consortium name="The Broad Institute Genomics Platform"/>
            <consortium name="The Broad Institute Genome Sequencing Center for Infectious Disease"/>
            <person name="Wu L."/>
            <person name="Ma J."/>
        </authorList>
    </citation>
    <scope>NUCLEOTIDE SEQUENCE [LARGE SCALE GENOMIC DNA]</scope>
    <source>
        <strain evidence="13">KCTC 42984</strain>
    </source>
</reference>
<gene>
    <name evidence="12" type="ORF">ACFOD9_00260</name>
</gene>
<evidence type="ECO:0000256" key="4">
    <source>
        <dbReference type="ARBA" id="ARBA00022630"/>
    </source>
</evidence>
<dbReference type="InterPro" id="IPR001155">
    <property type="entry name" value="OxRdtase_FMN_N"/>
</dbReference>
<comment type="cofactor">
    <cofactor evidence="1">
        <name>FMN</name>
        <dbReference type="ChEBI" id="CHEBI:58210"/>
    </cofactor>
</comment>
<dbReference type="InterPro" id="IPR023753">
    <property type="entry name" value="FAD/NAD-binding_dom"/>
</dbReference>
<keyword evidence="5" id="KW-0288">FMN</keyword>
<evidence type="ECO:0000313" key="12">
    <source>
        <dbReference type="EMBL" id="MFC3172673.1"/>
    </source>
</evidence>
<evidence type="ECO:0000256" key="1">
    <source>
        <dbReference type="ARBA" id="ARBA00001917"/>
    </source>
</evidence>
<feature type="domain" description="NADH:flavin oxidoreductase/NADH oxidase N-terminal" evidence="10">
    <location>
        <begin position="8"/>
        <end position="339"/>
    </location>
</feature>
<evidence type="ECO:0000256" key="6">
    <source>
        <dbReference type="ARBA" id="ARBA00022723"/>
    </source>
</evidence>
<dbReference type="SUPFAM" id="SSF51395">
    <property type="entry name" value="FMN-linked oxidoreductases"/>
    <property type="match status" value="1"/>
</dbReference>
<protein>
    <submittedName>
        <fullName evidence="12">FAD-dependent oxidoreductase</fullName>
    </submittedName>
</protein>
<keyword evidence="4" id="KW-0285">Flavoprotein</keyword>
<feature type="domain" description="FAD/NAD(P)-binding" evidence="11">
    <location>
        <begin position="384"/>
        <end position="625"/>
    </location>
</feature>
<dbReference type="Gene3D" id="3.50.50.60">
    <property type="entry name" value="FAD/NAD(P)-binding domain"/>
    <property type="match status" value="1"/>
</dbReference>
<evidence type="ECO:0000259" key="10">
    <source>
        <dbReference type="Pfam" id="PF00724"/>
    </source>
</evidence>
<accession>A0ABV7IPT8</accession>
<keyword evidence="13" id="KW-1185">Reference proteome</keyword>
<dbReference type="Pfam" id="PF07992">
    <property type="entry name" value="Pyr_redox_2"/>
    <property type="match status" value="1"/>
</dbReference>
<evidence type="ECO:0000256" key="3">
    <source>
        <dbReference type="ARBA" id="ARBA00011048"/>
    </source>
</evidence>
<sequence>MHSEYPNLFSPYDLAGVRLKNRLAMAPMSTQYGGKDGSVQPRHIAFYRERALGGFGLIIVEFTCVDTLTGRTEEHQLSLDSRANLDGHKRLVDGVKSAGAACFVQLQHGGRFADKRLVGLPKAASSVYSRKDPTKLVSGEFTTEEVERLVEKFAYTARLCKEAGYDGIEVHAAHGYLVSQFVSPNTNLRDDKWGGDADRRMAFPTAIARAIKAEVGAMPLVFRLSVDEFLPGGVTIEDSIYNSKLLAAAGTDAIHASTGRGPDSFERVMEPMSTPEGWRVPLARRIREEAGVPVITVGQIRTPAVAEAAIADGSADLVALGRPTLADAHWARKVEEGRFDDVRPCTSCNWCIGGNTHPMTCAENPRTGYELDPIVPADTGAGRKAVVIGAGPGGLSAALMLAEAGFDTHLHEARAYLGGGLIASAMPPGKDKFFWYRDYLLRRLDRSAVKVHLGSSLDAAGVIALKPDVVFVAAGTRNRPMDVPGITGPRVLDSFEILMGGQDAGLAAGQGVVVYGGGETGCETAEYFADRGVAVTLVSRSPAASLARAAERIYRKMLLQRLAANPLITLVPDTTITQIAEDGTVTLVGKDGTSRTLAADRVIIAQGRDPADAMIGALMAAGIETQVVGDSHKVGRIGHAVHDAYHALRAMAAVRTRPTELAC</sequence>
<evidence type="ECO:0000313" key="13">
    <source>
        <dbReference type="Proteomes" id="UP001595604"/>
    </source>
</evidence>
<evidence type="ECO:0000256" key="9">
    <source>
        <dbReference type="ARBA" id="ARBA00023014"/>
    </source>
</evidence>
<dbReference type="InterPro" id="IPR013785">
    <property type="entry name" value="Aldolase_TIM"/>
</dbReference>
<keyword evidence="7" id="KW-0560">Oxidoreductase</keyword>
<dbReference type="CDD" id="cd02803">
    <property type="entry name" value="OYE_like_FMN_family"/>
    <property type="match status" value="1"/>
</dbReference>
<dbReference type="InterPro" id="IPR036188">
    <property type="entry name" value="FAD/NAD-bd_sf"/>
</dbReference>
<keyword evidence="6" id="KW-0479">Metal-binding</keyword>
<organism evidence="12 13">
    <name type="scientific">Novosphingobium bradum</name>
    <dbReference type="NCBI Taxonomy" id="1737444"/>
    <lineage>
        <taxon>Bacteria</taxon>
        <taxon>Pseudomonadati</taxon>
        <taxon>Pseudomonadota</taxon>
        <taxon>Alphaproteobacteria</taxon>
        <taxon>Sphingomonadales</taxon>
        <taxon>Sphingomonadaceae</taxon>
        <taxon>Novosphingobium</taxon>
    </lineage>
</organism>
<dbReference type="PRINTS" id="PR00368">
    <property type="entry name" value="FADPNR"/>
</dbReference>
<evidence type="ECO:0000256" key="7">
    <source>
        <dbReference type="ARBA" id="ARBA00023002"/>
    </source>
</evidence>
<dbReference type="SUPFAM" id="SSF51905">
    <property type="entry name" value="FAD/NAD(P)-binding domain"/>
    <property type="match status" value="1"/>
</dbReference>
<dbReference type="PANTHER" id="PTHR42917">
    <property type="entry name" value="2,4-DIENOYL-COA REDUCTASE"/>
    <property type="match status" value="1"/>
</dbReference>
<keyword evidence="9" id="KW-0411">Iron-sulfur</keyword>
<dbReference type="Gene3D" id="3.40.50.720">
    <property type="entry name" value="NAD(P)-binding Rossmann-like Domain"/>
    <property type="match status" value="1"/>
</dbReference>
<proteinExistence type="inferred from homology"/>
<dbReference type="Proteomes" id="UP001595604">
    <property type="component" value="Unassembled WGS sequence"/>
</dbReference>
<evidence type="ECO:0000259" key="11">
    <source>
        <dbReference type="Pfam" id="PF07992"/>
    </source>
</evidence>
<evidence type="ECO:0000256" key="8">
    <source>
        <dbReference type="ARBA" id="ARBA00023004"/>
    </source>
</evidence>
<comment type="similarity">
    <text evidence="3">In the N-terminal section; belongs to the NADH:flavin oxidoreductase/NADH oxidase family.</text>
</comment>
<dbReference type="PRINTS" id="PR00469">
    <property type="entry name" value="PNDRDTASEII"/>
</dbReference>
<name>A0ABV7IPT8_9SPHN</name>
<dbReference type="PANTHER" id="PTHR42917:SF2">
    <property type="entry name" value="2,4-DIENOYL-COA REDUCTASE [(2E)-ENOYL-COA-PRODUCING]"/>
    <property type="match status" value="1"/>
</dbReference>
<dbReference type="InterPro" id="IPR051793">
    <property type="entry name" value="NADH:flavin_oxidoreductase"/>
</dbReference>
<keyword evidence="8" id="KW-0408">Iron</keyword>
<dbReference type="Gene3D" id="3.20.20.70">
    <property type="entry name" value="Aldolase class I"/>
    <property type="match status" value="1"/>
</dbReference>
<comment type="caution">
    <text evidence="12">The sequence shown here is derived from an EMBL/GenBank/DDBJ whole genome shotgun (WGS) entry which is preliminary data.</text>
</comment>
<evidence type="ECO:0000256" key="2">
    <source>
        <dbReference type="ARBA" id="ARBA00001966"/>
    </source>
</evidence>
<comment type="cofactor">
    <cofactor evidence="2">
        <name>[4Fe-4S] cluster</name>
        <dbReference type="ChEBI" id="CHEBI:49883"/>
    </cofactor>
</comment>
<dbReference type="EMBL" id="JBHRTQ010000001">
    <property type="protein sequence ID" value="MFC3172673.1"/>
    <property type="molecule type" value="Genomic_DNA"/>
</dbReference>
<dbReference type="RefSeq" id="WP_379508070.1">
    <property type="nucleotide sequence ID" value="NZ_JBHRTQ010000001.1"/>
</dbReference>